<dbReference type="SUPFAM" id="SSF144052">
    <property type="entry name" value="Thermophilic metalloprotease-like"/>
    <property type="match status" value="1"/>
</dbReference>
<reference evidence="10" key="1">
    <citation type="submission" date="2020-10" db="EMBL/GenBank/DDBJ databases">
        <authorList>
            <person name="Gilroy R."/>
        </authorList>
    </citation>
    <scope>NUCLEOTIDE SEQUENCE</scope>
    <source>
        <strain evidence="10">6276</strain>
    </source>
</reference>
<dbReference type="Pfam" id="PF02073">
    <property type="entry name" value="Peptidase_M29"/>
    <property type="match status" value="1"/>
</dbReference>
<protein>
    <submittedName>
        <fullName evidence="10">Aminopeptidase</fullName>
    </submittedName>
</protein>
<dbReference type="GO" id="GO:0008237">
    <property type="term" value="F:metallopeptidase activity"/>
    <property type="evidence" value="ECO:0007669"/>
    <property type="project" value="UniProtKB-KW"/>
</dbReference>
<evidence type="ECO:0000313" key="10">
    <source>
        <dbReference type="EMBL" id="HIS35116.1"/>
    </source>
</evidence>
<dbReference type="EMBL" id="DVIU01000015">
    <property type="protein sequence ID" value="HIS35116.1"/>
    <property type="molecule type" value="Genomic_DNA"/>
</dbReference>
<keyword evidence="8" id="KW-0378">Hydrolase</keyword>
<keyword evidence="9" id="KW-0482">Metalloprotease</keyword>
<evidence type="ECO:0000256" key="6">
    <source>
        <dbReference type="ARBA" id="ARBA00022670"/>
    </source>
</evidence>
<comment type="cofactor">
    <cofactor evidence="3">
        <name>Zn(2+)</name>
        <dbReference type="ChEBI" id="CHEBI:29105"/>
    </cofactor>
</comment>
<evidence type="ECO:0000256" key="8">
    <source>
        <dbReference type="ARBA" id="ARBA00022801"/>
    </source>
</evidence>
<dbReference type="GO" id="GO:0004177">
    <property type="term" value="F:aminopeptidase activity"/>
    <property type="evidence" value="ECO:0007669"/>
    <property type="project" value="UniProtKB-KW"/>
</dbReference>
<evidence type="ECO:0000256" key="1">
    <source>
        <dbReference type="ARBA" id="ARBA00001941"/>
    </source>
</evidence>
<name>A0A9D1EWP6_9BACT</name>
<dbReference type="AlphaFoldDB" id="A0A9D1EWP6"/>
<dbReference type="Gene3D" id="3.40.1830.10">
    <property type="entry name" value="Thermophilic metalloprotease (M29)"/>
    <property type="match status" value="1"/>
</dbReference>
<comment type="cofactor">
    <cofactor evidence="1">
        <name>Co(2+)</name>
        <dbReference type="ChEBI" id="CHEBI:48828"/>
    </cofactor>
</comment>
<keyword evidence="7" id="KW-0479">Metal-binding</keyword>
<evidence type="ECO:0000256" key="2">
    <source>
        <dbReference type="ARBA" id="ARBA00001946"/>
    </source>
</evidence>
<evidence type="ECO:0000256" key="4">
    <source>
        <dbReference type="ARBA" id="ARBA00008236"/>
    </source>
</evidence>
<gene>
    <name evidence="10" type="ORF">IAC10_00595</name>
</gene>
<comment type="cofactor">
    <cofactor evidence="2">
        <name>Mg(2+)</name>
        <dbReference type="ChEBI" id="CHEBI:18420"/>
    </cofactor>
</comment>
<evidence type="ECO:0000256" key="7">
    <source>
        <dbReference type="ARBA" id="ARBA00022723"/>
    </source>
</evidence>
<dbReference type="PANTHER" id="PTHR34448:SF1">
    <property type="entry name" value="BLL6088 PROTEIN"/>
    <property type="match status" value="1"/>
</dbReference>
<proteinExistence type="inferred from homology"/>
<dbReference type="PRINTS" id="PR00919">
    <property type="entry name" value="THERMOPTASE"/>
</dbReference>
<reference evidence="10" key="2">
    <citation type="journal article" date="2021" name="PeerJ">
        <title>Extensive microbial diversity within the chicken gut microbiome revealed by metagenomics and culture.</title>
        <authorList>
            <person name="Gilroy R."/>
            <person name="Ravi A."/>
            <person name="Getino M."/>
            <person name="Pursley I."/>
            <person name="Horton D.L."/>
            <person name="Alikhan N.F."/>
            <person name="Baker D."/>
            <person name="Gharbi K."/>
            <person name="Hall N."/>
            <person name="Watson M."/>
            <person name="Adriaenssens E.M."/>
            <person name="Foster-Nyarko E."/>
            <person name="Jarju S."/>
            <person name="Secka A."/>
            <person name="Antonio M."/>
            <person name="Oren A."/>
            <person name="Chaudhuri R.R."/>
            <person name="La Ragione R."/>
            <person name="Hildebrand F."/>
            <person name="Pallen M.J."/>
        </authorList>
    </citation>
    <scope>NUCLEOTIDE SEQUENCE</scope>
    <source>
        <strain evidence="10">6276</strain>
    </source>
</reference>
<organism evidence="10 11">
    <name type="scientific">Candidatus Scatousia excrementigallinarum</name>
    <dbReference type="NCBI Taxonomy" id="2840935"/>
    <lineage>
        <taxon>Bacteria</taxon>
        <taxon>Candidatus Scatousia</taxon>
    </lineage>
</organism>
<dbReference type="Proteomes" id="UP000823928">
    <property type="component" value="Unassembled WGS sequence"/>
</dbReference>
<dbReference type="InterPro" id="IPR035097">
    <property type="entry name" value="M29_N-terminal"/>
</dbReference>
<evidence type="ECO:0000256" key="9">
    <source>
        <dbReference type="ARBA" id="ARBA00023049"/>
    </source>
</evidence>
<dbReference type="GO" id="GO:0046872">
    <property type="term" value="F:metal ion binding"/>
    <property type="evidence" value="ECO:0007669"/>
    <property type="project" value="UniProtKB-KW"/>
</dbReference>
<comment type="similarity">
    <text evidence="4">Belongs to the peptidase M29 family.</text>
</comment>
<dbReference type="InterPro" id="IPR000787">
    <property type="entry name" value="Peptidase_M29"/>
</dbReference>
<evidence type="ECO:0000313" key="11">
    <source>
        <dbReference type="Proteomes" id="UP000823928"/>
    </source>
</evidence>
<dbReference type="InterPro" id="IPR052170">
    <property type="entry name" value="M29_Exopeptidase"/>
</dbReference>
<dbReference type="GO" id="GO:0006508">
    <property type="term" value="P:proteolysis"/>
    <property type="evidence" value="ECO:0007669"/>
    <property type="project" value="UniProtKB-KW"/>
</dbReference>
<keyword evidence="6" id="KW-0645">Protease</keyword>
<keyword evidence="5 10" id="KW-0031">Aminopeptidase</keyword>
<comment type="caution">
    <text evidence="10">The sequence shown here is derived from an EMBL/GenBank/DDBJ whole genome shotgun (WGS) entry which is preliminary data.</text>
</comment>
<dbReference type="PANTHER" id="PTHR34448">
    <property type="entry name" value="AMINOPEPTIDASE"/>
    <property type="match status" value="1"/>
</dbReference>
<sequence>MKSIWDKYAEVLVDYSVDVQKGDLVQIRGTSVYTKDLVKAVFKRVLEKGGHPLVRTSIEDMSDTFIKLATDEQLDYVDPITKLEYEKVDKFISIGGPMNTKTMAHADMKKLARRGKATKALSELLMKRSAEGSAKWVIADVPTHALAQEAKMSFDEYSEFLFKSCYLDLDDPVAKLKELDIKQTKWANYLNNVKKIRITGEKTDITFGVEGRKWISCSGLNNYPDGEVFTSPVEDDINGEIYFDFPQIYRGNEAQGVHLTIENGKVIKATAEKGEDFVNAMLDMDEGSRGIGEIAIGTNDEIQEITGNILFDEKIGGAIHMAVGASYPETGGKNVSGLHWDMIKNMKNGGKIYADDVLIYENGKMLI</sequence>
<evidence type="ECO:0000256" key="5">
    <source>
        <dbReference type="ARBA" id="ARBA00022438"/>
    </source>
</evidence>
<evidence type="ECO:0000256" key="3">
    <source>
        <dbReference type="ARBA" id="ARBA00001947"/>
    </source>
</evidence>
<accession>A0A9D1EWP6</accession>